<keyword evidence="5 12" id="KW-0812">Transmembrane</keyword>
<evidence type="ECO:0000259" key="13">
    <source>
        <dbReference type="PROSITE" id="PS50939"/>
    </source>
</evidence>
<dbReference type="PROSITE" id="PS50939">
    <property type="entry name" value="CYTOCHROME_B561"/>
    <property type="match status" value="1"/>
</dbReference>
<dbReference type="GO" id="GO:0016020">
    <property type="term" value="C:membrane"/>
    <property type="evidence" value="ECO:0007669"/>
    <property type="project" value="UniProtKB-SubCell"/>
</dbReference>
<comment type="subcellular location">
    <subcellularLocation>
        <location evidence="2">Membrane</location>
        <topology evidence="2">Multi-pass membrane protein</topology>
    </subcellularLocation>
</comment>
<evidence type="ECO:0000256" key="10">
    <source>
        <dbReference type="ARBA" id="ARBA00023136"/>
    </source>
</evidence>
<feature type="non-terminal residue" evidence="14">
    <location>
        <position position="1"/>
    </location>
</feature>
<feature type="transmembrane region" description="Helical" evidence="12">
    <location>
        <begin position="214"/>
        <end position="238"/>
    </location>
</feature>
<feature type="transmembrane region" description="Helical" evidence="12">
    <location>
        <begin position="106"/>
        <end position="125"/>
    </location>
</feature>
<keyword evidence="6" id="KW-0479">Metal-binding</keyword>
<keyword evidence="3" id="KW-0813">Transport</keyword>
<reference evidence="14" key="1">
    <citation type="journal article" date="2013" name="Genome Biol. Evol.">
        <title>Punctuated emergences of genetic and phenotypic innovations in eumetazoan, bilaterian, euteleostome, and hominidae ancestors.</title>
        <authorList>
            <person name="Wenger Y."/>
            <person name="Galliot B."/>
        </authorList>
    </citation>
    <scope>NUCLEOTIDE SEQUENCE</scope>
    <source>
        <tissue evidence="14">Whole animals</tissue>
    </source>
</reference>
<gene>
    <name evidence="14" type="primary">CYB561D2</name>
</gene>
<keyword evidence="8 12" id="KW-1133">Transmembrane helix</keyword>
<organism evidence="14">
    <name type="scientific">Hydra vulgaris</name>
    <name type="common">Hydra</name>
    <name type="synonym">Hydra attenuata</name>
    <dbReference type="NCBI Taxonomy" id="6087"/>
    <lineage>
        <taxon>Eukaryota</taxon>
        <taxon>Metazoa</taxon>
        <taxon>Cnidaria</taxon>
        <taxon>Hydrozoa</taxon>
        <taxon>Hydroidolina</taxon>
        <taxon>Anthoathecata</taxon>
        <taxon>Aplanulata</taxon>
        <taxon>Hydridae</taxon>
        <taxon>Hydra</taxon>
    </lineage>
</organism>
<evidence type="ECO:0000313" key="14">
    <source>
        <dbReference type="EMBL" id="CDG72143.1"/>
    </source>
</evidence>
<dbReference type="CDD" id="cd08761">
    <property type="entry name" value="Cyt_b561_CYB561D2_like"/>
    <property type="match status" value="1"/>
</dbReference>
<evidence type="ECO:0000256" key="7">
    <source>
        <dbReference type="ARBA" id="ARBA00022982"/>
    </source>
</evidence>
<evidence type="ECO:0000256" key="1">
    <source>
        <dbReference type="ARBA" id="ARBA00001970"/>
    </source>
</evidence>
<keyword evidence="7" id="KW-0249">Electron transport</keyword>
<protein>
    <recommendedName>
        <fullName evidence="11">ascorbate ferrireductase (transmembrane)</fullName>
        <ecNumber evidence="11">7.2.1.3</ecNumber>
    </recommendedName>
</protein>
<feature type="domain" description="Cytochrome b561" evidence="13">
    <location>
        <begin position="28"/>
        <end position="238"/>
    </location>
</feature>
<keyword evidence="10 12" id="KW-0472">Membrane</keyword>
<feature type="transmembrane region" description="Helical" evidence="12">
    <location>
        <begin position="63"/>
        <end position="86"/>
    </location>
</feature>
<dbReference type="AlphaFoldDB" id="T2MIS5"/>
<dbReference type="GO" id="GO:0140571">
    <property type="term" value="F:transmembrane ascorbate ferrireductase activity"/>
    <property type="evidence" value="ECO:0007669"/>
    <property type="project" value="UniProtKB-EC"/>
</dbReference>
<evidence type="ECO:0000256" key="3">
    <source>
        <dbReference type="ARBA" id="ARBA00022448"/>
    </source>
</evidence>
<dbReference type="EC" id="7.2.1.3" evidence="11"/>
<dbReference type="InterPro" id="IPR006593">
    <property type="entry name" value="Cyt_b561/ferric_Rdtase_TM"/>
</dbReference>
<dbReference type="Pfam" id="PF03188">
    <property type="entry name" value="Cytochrom_B561"/>
    <property type="match status" value="1"/>
</dbReference>
<dbReference type="Gene3D" id="1.20.120.1770">
    <property type="match status" value="1"/>
</dbReference>
<dbReference type="GO" id="GO:0140575">
    <property type="term" value="F:transmembrane monodehydroascorbate reductase activity"/>
    <property type="evidence" value="ECO:0007669"/>
    <property type="project" value="InterPro"/>
</dbReference>
<evidence type="ECO:0000256" key="9">
    <source>
        <dbReference type="ARBA" id="ARBA00023004"/>
    </source>
</evidence>
<dbReference type="PANTHER" id="PTHR15422:SF45">
    <property type="entry name" value="CYTOCHROME B561 DOMAIN-CONTAINING PROTEIN"/>
    <property type="match status" value="1"/>
</dbReference>
<evidence type="ECO:0000256" key="8">
    <source>
        <dbReference type="ARBA" id="ARBA00022989"/>
    </source>
</evidence>
<feature type="transmembrane region" description="Helical" evidence="12">
    <location>
        <begin position="36"/>
        <end position="57"/>
    </location>
</feature>
<dbReference type="SMART" id="SM00665">
    <property type="entry name" value="B561"/>
    <property type="match status" value="1"/>
</dbReference>
<proteinExistence type="evidence at transcript level"/>
<dbReference type="PANTHER" id="PTHR15422">
    <property type="entry name" value="OS05G0565100 PROTEIN"/>
    <property type="match status" value="1"/>
</dbReference>
<dbReference type="EMBL" id="HAAD01005911">
    <property type="protein sequence ID" value="CDG72143.1"/>
    <property type="molecule type" value="mRNA"/>
</dbReference>
<accession>T2MIS5</accession>
<dbReference type="OrthoDB" id="432881at2759"/>
<keyword evidence="9" id="KW-0408">Iron</keyword>
<evidence type="ECO:0000256" key="5">
    <source>
        <dbReference type="ARBA" id="ARBA00022692"/>
    </source>
</evidence>
<evidence type="ECO:0000256" key="11">
    <source>
        <dbReference type="ARBA" id="ARBA00024225"/>
    </source>
</evidence>
<evidence type="ECO:0000256" key="2">
    <source>
        <dbReference type="ARBA" id="ARBA00004141"/>
    </source>
</evidence>
<feature type="transmembrane region" description="Helical" evidence="12">
    <location>
        <begin position="182"/>
        <end position="202"/>
    </location>
</feature>
<dbReference type="GO" id="GO:0046872">
    <property type="term" value="F:metal ion binding"/>
    <property type="evidence" value="ECO:0007669"/>
    <property type="project" value="UniProtKB-KW"/>
</dbReference>
<dbReference type="InterPro" id="IPR045150">
    <property type="entry name" value="CYB561D1/2"/>
</dbReference>
<feature type="transmembrane region" description="Helical" evidence="12">
    <location>
        <begin position="137"/>
        <end position="162"/>
    </location>
</feature>
<evidence type="ECO:0000256" key="12">
    <source>
        <dbReference type="SAM" id="Phobius"/>
    </source>
</evidence>
<name>T2MIS5_HYDVU</name>
<sequence>FCKFVIFIYFMMPTNSDVNVSSGQNKKITQVQKSLLIIYTMVHILAVLLAVFIAYIAQPGSSLFSWHPTLMTIGFGLFMFEAILLFSPYSSLMHSADRKTKTKYHWILQLCATVSILLGFAAILINKVQMNKAHFQTWHSIIGLVATVFVSFQALAGFSLIYNIKFLNPFKASLGTRKKMHALYGSIVFLFGMASIFLSLYSNFVLQSTGQLTWYLLLFLVSALSSVIVNQVSNGYLFSKK</sequence>
<keyword evidence="4" id="KW-0349">Heme</keyword>
<comment type="cofactor">
    <cofactor evidence="1">
        <name>heme b</name>
        <dbReference type="ChEBI" id="CHEBI:60344"/>
    </cofactor>
</comment>
<evidence type="ECO:0000256" key="6">
    <source>
        <dbReference type="ARBA" id="ARBA00022723"/>
    </source>
</evidence>
<evidence type="ECO:0000256" key="4">
    <source>
        <dbReference type="ARBA" id="ARBA00022617"/>
    </source>
</evidence>